<dbReference type="OrthoDB" id="2344588at2759"/>
<evidence type="ECO:0000256" key="1">
    <source>
        <dbReference type="SAM" id="Coils"/>
    </source>
</evidence>
<comment type="caution">
    <text evidence="2">The sequence shown here is derived from an EMBL/GenBank/DDBJ whole genome shotgun (WGS) entry which is preliminary data.</text>
</comment>
<dbReference type="AlphaFoldDB" id="A0A1D2MIH5"/>
<dbReference type="STRING" id="48709.A0A1D2MIH5"/>
<evidence type="ECO:0000313" key="3">
    <source>
        <dbReference type="Proteomes" id="UP000094527"/>
    </source>
</evidence>
<feature type="coiled-coil region" evidence="1">
    <location>
        <begin position="72"/>
        <end position="99"/>
    </location>
</feature>
<keyword evidence="3" id="KW-1185">Reference proteome</keyword>
<dbReference type="GO" id="GO:0005581">
    <property type="term" value="C:collagen trimer"/>
    <property type="evidence" value="ECO:0007669"/>
    <property type="project" value="UniProtKB-KW"/>
</dbReference>
<name>A0A1D2MIH5_ORCCI</name>
<dbReference type="EMBL" id="LJIJ01001156">
    <property type="protein sequence ID" value="ODM92755.1"/>
    <property type="molecule type" value="Genomic_DNA"/>
</dbReference>
<gene>
    <name evidence="2" type="ORF">Ocin01_13933</name>
</gene>
<keyword evidence="1" id="KW-0175">Coiled coil</keyword>
<dbReference type="Proteomes" id="UP000094527">
    <property type="component" value="Unassembled WGS sequence"/>
</dbReference>
<proteinExistence type="predicted"/>
<organism evidence="2 3">
    <name type="scientific">Orchesella cincta</name>
    <name type="common">Springtail</name>
    <name type="synonym">Podura cincta</name>
    <dbReference type="NCBI Taxonomy" id="48709"/>
    <lineage>
        <taxon>Eukaryota</taxon>
        <taxon>Metazoa</taxon>
        <taxon>Ecdysozoa</taxon>
        <taxon>Arthropoda</taxon>
        <taxon>Hexapoda</taxon>
        <taxon>Collembola</taxon>
        <taxon>Entomobryomorpha</taxon>
        <taxon>Entomobryoidea</taxon>
        <taxon>Orchesellidae</taxon>
        <taxon>Orchesellinae</taxon>
        <taxon>Orchesella</taxon>
    </lineage>
</organism>
<keyword evidence="2" id="KW-0176">Collagen</keyword>
<accession>A0A1D2MIH5</accession>
<reference evidence="2 3" key="1">
    <citation type="journal article" date="2016" name="Genome Biol. Evol.">
        <title>Gene Family Evolution Reflects Adaptation to Soil Environmental Stressors in the Genome of the Collembolan Orchesella cincta.</title>
        <authorList>
            <person name="Faddeeva-Vakhrusheva A."/>
            <person name="Derks M.F."/>
            <person name="Anvar S.Y."/>
            <person name="Agamennone V."/>
            <person name="Suring W."/>
            <person name="Smit S."/>
            <person name="van Straalen N.M."/>
            <person name="Roelofs D."/>
        </authorList>
    </citation>
    <scope>NUCLEOTIDE SEQUENCE [LARGE SCALE GENOMIC DNA]</scope>
    <source>
        <tissue evidence="2">Mixed pool</tissue>
    </source>
</reference>
<protein>
    <submittedName>
        <fullName evidence="2">Collagen type IV alpha-3-binding protein</fullName>
    </submittedName>
</protein>
<sequence>MQLQILTDTTSLNHALTQSGLKIVDFRGEALTFKTCFMKFKFILGDNGCLINSVSSCTEFMTQREDLWKKKHEREVQKRKKLEENFNQALKRAQRKKAAMGGPDCEEGPHSTLNEDEFYDAVELGLDRLEEEAAFKEA</sequence>
<evidence type="ECO:0000313" key="2">
    <source>
        <dbReference type="EMBL" id="ODM92755.1"/>
    </source>
</evidence>